<protein>
    <recommendedName>
        <fullName evidence="7 8">N5-carboxyaminoimidazole ribonucleotide synthase</fullName>
        <shortName evidence="7 8">N5-CAIR synthase</shortName>
        <ecNumber evidence="7 8">6.3.4.18</ecNumber>
    </recommendedName>
    <alternativeName>
        <fullName evidence="7 8">5-(carboxyamino)imidazole ribonucleotide synthetase</fullName>
    </alternativeName>
</protein>
<dbReference type="InterPro" id="IPR011761">
    <property type="entry name" value="ATP-grasp"/>
</dbReference>
<keyword evidence="6" id="KW-0456">Lyase</keyword>
<evidence type="ECO:0000256" key="3">
    <source>
        <dbReference type="ARBA" id="ARBA00022755"/>
    </source>
</evidence>
<evidence type="ECO:0000256" key="8">
    <source>
        <dbReference type="RuleBase" id="RU361200"/>
    </source>
</evidence>
<evidence type="ECO:0000256" key="7">
    <source>
        <dbReference type="HAMAP-Rule" id="MF_01928"/>
    </source>
</evidence>
<dbReference type="NCBIfam" id="TIGR01161">
    <property type="entry name" value="purK"/>
    <property type="match status" value="1"/>
</dbReference>
<evidence type="ECO:0000256" key="2">
    <source>
        <dbReference type="ARBA" id="ARBA00022741"/>
    </source>
</evidence>
<dbReference type="EC" id="6.3.4.18" evidence="7 8"/>
<dbReference type="InterPro" id="IPR016185">
    <property type="entry name" value="PreATP-grasp_dom_sf"/>
</dbReference>
<dbReference type="PANTHER" id="PTHR11609">
    <property type="entry name" value="PURINE BIOSYNTHESIS PROTEIN 6/7, PUR6/7"/>
    <property type="match status" value="1"/>
</dbReference>
<name>A0A3B7M9T9_9CYAN</name>
<keyword evidence="1 7" id="KW-0436">Ligase</keyword>
<dbReference type="NCBIfam" id="NF004679">
    <property type="entry name" value="PRK06019.1-5"/>
    <property type="match status" value="1"/>
</dbReference>
<comment type="function">
    <text evidence="8">Catalyzes the ATP-dependent conversion of 5-aminoimidazole ribonucleotide (AIR) and HCO(3)- to N5-carboxyaminoimidazole ribonucleotide (N5-CAIR).</text>
</comment>
<dbReference type="SUPFAM" id="SSF52440">
    <property type="entry name" value="PreATP-grasp domain"/>
    <property type="match status" value="1"/>
</dbReference>
<evidence type="ECO:0000256" key="5">
    <source>
        <dbReference type="ARBA" id="ARBA00022840"/>
    </source>
</evidence>
<comment type="caution">
    <text evidence="7">Lacks conserved residue(s) required for the propagation of feature annotation.</text>
</comment>
<organism evidence="10 11">
    <name type="scientific">Thermosynechococcus sichuanensis E542</name>
    <dbReference type="NCBI Taxonomy" id="2016101"/>
    <lineage>
        <taxon>Bacteria</taxon>
        <taxon>Bacillati</taxon>
        <taxon>Cyanobacteriota</taxon>
        <taxon>Cyanophyceae</taxon>
        <taxon>Acaryochloridales</taxon>
        <taxon>Thermosynechococcaceae</taxon>
        <taxon>Thermosynechococcus</taxon>
        <taxon>Thermosynechococcus sichuanensis</taxon>
    </lineage>
</organism>
<feature type="binding site" evidence="7">
    <location>
        <position position="136"/>
    </location>
    <ligand>
        <name>ATP</name>
        <dbReference type="ChEBI" id="CHEBI:30616"/>
    </ligand>
</feature>
<dbReference type="GO" id="GO:0046872">
    <property type="term" value="F:metal ion binding"/>
    <property type="evidence" value="ECO:0007669"/>
    <property type="project" value="InterPro"/>
</dbReference>
<dbReference type="Pfam" id="PF17769">
    <property type="entry name" value="PurK_C"/>
    <property type="match status" value="1"/>
</dbReference>
<dbReference type="Gene3D" id="3.30.1490.20">
    <property type="entry name" value="ATP-grasp fold, A domain"/>
    <property type="match status" value="1"/>
</dbReference>
<keyword evidence="3 7" id="KW-0658">Purine biosynthesis</keyword>
<evidence type="ECO:0000256" key="4">
    <source>
        <dbReference type="ARBA" id="ARBA00022793"/>
    </source>
</evidence>
<dbReference type="GO" id="GO:0005829">
    <property type="term" value="C:cytosol"/>
    <property type="evidence" value="ECO:0007669"/>
    <property type="project" value="TreeGrafter"/>
</dbReference>
<dbReference type="GO" id="GO:0004638">
    <property type="term" value="F:phosphoribosylaminoimidazole carboxylase activity"/>
    <property type="evidence" value="ECO:0007669"/>
    <property type="project" value="InterPro"/>
</dbReference>
<comment type="subunit">
    <text evidence="7 8">Homodimer.</text>
</comment>
<dbReference type="InterPro" id="IPR011054">
    <property type="entry name" value="Rudment_hybrid_motif"/>
</dbReference>
<dbReference type="GO" id="GO:0006189">
    <property type="term" value="P:'de novo' IMP biosynthetic process"/>
    <property type="evidence" value="ECO:0007669"/>
    <property type="project" value="UniProtKB-UniRule"/>
</dbReference>
<evidence type="ECO:0000313" key="10">
    <source>
        <dbReference type="EMBL" id="AXY67389.1"/>
    </source>
</evidence>
<dbReference type="RefSeq" id="WP_181495968.1">
    <property type="nucleotide sequence ID" value="NZ_CP032152.1"/>
</dbReference>
<feature type="binding site" evidence="7">
    <location>
        <position position="182"/>
    </location>
    <ligand>
        <name>ATP</name>
        <dbReference type="ChEBI" id="CHEBI:30616"/>
    </ligand>
</feature>
<dbReference type="PANTHER" id="PTHR11609:SF5">
    <property type="entry name" value="PHOSPHORIBOSYLAMINOIMIDAZOLE CARBOXYLASE"/>
    <property type="match status" value="1"/>
</dbReference>
<evidence type="ECO:0000256" key="1">
    <source>
        <dbReference type="ARBA" id="ARBA00022598"/>
    </source>
</evidence>
<dbReference type="GO" id="GO:0005524">
    <property type="term" value="F:ATP binding"/>
    <property type="evidence" value="ECO:0007669"/>
    <property type="project" value="UniProtKB-UniRule"/>
</dbReference>
<accession>A0A3B7M9T9</accession>
<dbReference type="SUPFAM" id="SSF51246">
    <property type="entry name" value="Rudiment single hybrid motif"/>
    <property type="match status" value="1"/>
</dbReference>
<dbReference type="KEGG" id="tsq:D3A95_02185"/>
<reference evidence="11" key="1">
    <citation type="submission" date="2018-09" db="EMBL/GenBank/DDBJ databases">
        <title>Complete genome sequence of thermophilic cyanobacteria strain Thermosynechococcus elongatus PKUAC-SCTE542.</title>
        <authorList>
            <person name="Liang Y."/>
            <person name="Tang J."/>
            <person name="Daroch M."/>
        </authorList>
    </citation>
    <scope>NUCLEOTIDE SEQUENCE [LARGE SCALE GENOMIC DNA]</scope>
    <source>
        <strain evidence="11">E542</strain>
    </source>
</reference>
<keyword evidence="2 7" id="KW-0547">Nucleotide-binding</keyword>
<dbReference type="FunFam" id="3.30.470.20:FF:000037">
    <property type="entry name" value="Phosphoribosylaminoimidazole carboxylase, chloroplastic"/>
    <property type="match status" value="1"/>
</dbReference>
<dbReference type="HAMAP" id="MF_01928">
    <property type="entry name" value="PurK"/>
    <property type="match status" value="1"/>
</dbReference>
<dbReference type="InterPro" id="IPR005875">
    <property type="entry name" value="PurK"/>
</dbReference>
<dbReference type="AlphaFoldDB" id="A0A3B7M9T9"/>
<evidence type="ECO:0000259" key="9">
    <source>
        <dbReference type="PROSITE" id="PS50975"/>
    </source>
</evidence>
<dbReference type="Pfam" id="PF02222">
    <property type="entry name" value="ATP-grasp"/>
    <property type="match status" value="1"/>
</dbReference>
<evidence type="ECO:0000313" key="11">
    <source>
        <dbReference type="Proteomes" id="UP000261812"/>
    </source>
</evidence>
<gene>
    <name evidence="7 8" type="primary">purK</name>
    <name evidence="10" type="ORF">D3A95_02185</name>
</gene>
<feature type="binding site" evidence="7">
    <location>
        <position position="104"/>
    </location>
    <ligand>
        <name>ATP</name>
        <dbReference type="ChEBI" id="CHEBI:30616"/>
    </ligand>
</feature>
<dbReference type="GO" id="GO:0034028">
    <property type="term" value="F:5-(carboxyamino)imidazole ribonucleotide synthase activity"/>
    <property type="evidence" value="ECO:0007669"/>
    <property type="project" value="UniProtKB-UniRule"/>
</dbReference>
<comment type="function">
    <text evidence="7">Catalyzes the ATP-dependent conversion of 5-aminoimidazole ribonucleotide (AIR) and HCO(3)(-) to N5-carboxyaminoimidazole ribonucleotide (N5-CAIR).</text>
</comment>
<comment type="catalytic activity">
    <reaction evidence="7 8">
        <text>5-amino-1-(5-phospho-beta-D-ribosyl)imidazole + hydrogencarbonate + ATP = 5-carboxyamino-1-(5-phospho-D-ribosyl)imidazole + ADP + phosphate + 2 H(+)</text>
        <dbReference type="Rhea" id="RHEA:19317"/>
        <dbReference type="ChEBI" id="CHEBI:15378"/>
        <dbReference type="ChEBI" id="CHEBI:17544"/>
        <dbReference type="ChEBI" id="CHEBI:30616"/>
        <dbReference type="ChEBI" id="CHEBI:43474"/>
        <dbReference type="ChEBI" id="CHEBI:58730"/>
        <dbReference type="ChEBI" id="CHEBI:137981"/>
        <dbReference type="ChEBI" id="CHEBI:456216"/>
        <dbReference type="EC" id="6.3.4.18"/>
    </reaction>
</comment>
<dbReference type="InterPro" id="IPR040686">
    <property type="entry name" value="PurK_C"/>
</dbReference>
<comment type="similarity">
    <text evidence="7 8">Belongs to the PurK/PurT family.</text>
</comment>
<dbReference type="InterPro" id="IPR003135">
    <property type="entry name" value="ATP-grasp_carboxylate-amine"/>
</dbReference>
<sequence length="378" mass="40988">MNKVTKIGVIGGGQLAWMLGLAAKEMGLSLWVQTPAATDPAVAVADGVCYGAIADGATTAQLAEQVDVITFENEFVDLEGLQRLEQRGVCFYPRLASLAPLLDKYQQRHFLQTLGIPVPAFSYLGDRPPTLPCVIKACRHGYDGQGTFVISNEQAWQQFQQRWPEIPPQGFLVEAFVPYVKELAIMAARSPQGEIALYPVVETQQVDAICRWVIAPAPIDPAVSKQIQQIARQILTALDAVGIFGIEFFLTATGEVLVNEIAPRTHNSGHYTIDACVTSQFQQHLRAISGQPLGSPAMHVPAAVMVNLLGLAEPQVDYGAKCDALAALPRANLHWYGKSQTYAGRKLGHVTVLLQQPAAALPMIQQIEAIWYGTPVAV</sequence>
<dbReference type="PROSITE" id="PS50975">
    <property type="entry name" value="ATP_GRASP"/>
    <property type="match status" value="1"/>
</dbReference>
<keyword evidence="4" id="KW-0210">Decarboxylase</keyword>
<keyword evidence="5 7" id="KW-0067">ATP-binding</keyword>
<dbReference type="SUPFAM" id="SSF56059">
    <property type="entry name" value="Glutathione synthetase ATP-binding domain-like"/>
    <property type="match status" value="1"/>
</dbReference>
<dbReference type="Pfam" id="PF22660">
    <property type="entry name" value="RS_preATP-grasp-like"/>
    <property type="match status" value="1"/>
</dbReference>
<feature type="domain" description="ATP-grasp" evidence="9">
    <location>
        <begin position="108"/>
        <end position="289"/>
    </location>
</feature>
<dbReference type="Proteomes" id="UP000261812">
    <property type="component" value="Chromosome"/>
</dbReference>
<keyword evidence="11" id="KW-1185">Reference proteome</keyword>
<proteinExistence type="inferred from homology"/>
<feature type="binding site" evidence="7">
    <location>
        <begin position="259"/>
        <end position="260"/>
    </location>
    <ligand>
        <name>ATP</name>
        <dbReference type="ChEBI" id="CHEBI:30616"/>
    </ligand>
</feature>
<comment type="pathway">
    <text evidence="7 8">Purine metabolism; IMP biosynthesis via de novo pathway; 5-amino-1-(5-phospho-D-ribosyl)imidazole-4-carboxylate from 5-amino-1-(5-phospho-D-ribosyl)imidazole (N5-CAIR route): step 1/2.</text>
</comment>
<evidence type="ECO:0000256" key="6">
    <source>
        <dbReference type="ARBA" id="ARBA00023239"/>
    </source>
</evidence>
<dbReference type="UniPathway" id="UPA00074">
    <property type="reaction ID" value="UER00942"/>
</dbReference>
<dbReference type="Gene3D" id="3.40.50.20">
    <property type="match status" value="1"/>
</dbReference>
<feature type="binding site" evidence="7">
    <location>
        <begin position="174"/>
        <end position="177"/>
    </location>
    <ligand>
        <name>ATP</name>
        <dbReference type="ChEBI" id="CHEBI:30616"/>
    </ligand>
</feature>
<dbReference type="Gene3D" id="3.30.470.20">
    <property type="entry name" value="ATP-grasp fold, B domain"/>
    <property type="match status" value="1"/>
</dbReference>
<dbReference type="EMBL" id="CP032152">
    <property type="protein sequence ID" value="AXY67389.1"/>
    <property type="molecule type" value="Genomic_DNA"/>
</dbReference>
<dbReference type="InterPro" id="IPR054350">
    <property type="entry name" value="PurT/PurK_preATP-grasp"/>
</dbReference>
<dbReference type="InterPro" id="IPR013815">
    <property type="entry name" value="ATP_grasp_subdomain_1"/>
</dbReference>